<evidence type="ECO:0000313" key="2">
    <source>
        <dbReference type="Proteomes" id="UP001497535"/>
    </source>
</evidence>
<reference evidence="1" key="1">
    <citation type="submission" date="2023-11" db="EMBL/GenBank/DDBJ databases">
        <authorList>
            <person name="Poullet M."/>
        </authorList>
    </citation>
    <scope>NUCLEOTIDE SEQUENCE</scope>
    <source>
        <strain evidence="1">E1834</strain>
    </source>
</reference>
<dbReference type="EMBL" id="CAVMJV010000002">
    <property type="protein sequence ID" value="CAK5016012.1"/>
    <property type="molecule type" value="Genomic_DNA"/>
</dbReference>
<sequence>MLKRLYNKNSFLLIKSSLASILMLFILALFFYFIVFNSDQSISSTIRLNKFSDNKNMRGEVNKPKIAIITVLDKSDLLNEFGLALSTVRCYAQRSQECSHFVLITPNIPKNNVNNSLNENKCRQNDVRIY</sequence>
<protein>
    <submittedName>
        <fullName evidence="1">Uncharacterized protein</fullName>
    </submittedName>
</protein>
<name>A0ACB0XT11_MELEN</name>
<gene>
    <name evidence="1" type="ORF">MENTE1834_LOCUS3173</name>
</gene>
<proteinExistence type="predicted"/>
<accession>A0ACB0XT11</accession>
<keyword evidence="2" id="KW-1185">Reference proteome</keyword>
<comment type="caution">
    <text evidence="1">The sequence shown here is derived from an EMBL/GenBank/DDBJ whole genome shotgun (WGS) entry which is preliminary data.</text>
</comment>
<dbReference type="Proteomes" id="UP001497535">
    <property type="component" value="Unassembled WGS sequence"/>
</dbReference>
<organism evidence="1 2">
    <name type="scientific">Meloidogyne enterolobii</name>
    <name type="common">Root-knot nematode worm</name>
    <name type="synonym">Meloidogyne mayaguensis</name>
    <dbReference type="NCBI Taxonomy" id="390850"/>
    <lineage>
        <taxon>Eukaryota</taxon>
        <taxon>Metazoa</taxon>
        <taxon>Ecdysozoa</taxon>
        <taxon>Nematoda</taxon>
        <taxon>Chromadorea</taxon>
        <taxon>Rhabditida</taxon>
        <taxon>Tylenchina</taxon>
        <taxon>Tylenchomorpha</taxon>
        <taxon>Tylenchoidea</taxon>
        <taxon>Meloidogynidae</taxon>
        <taxon>Meloidogyninae</taxon>
        <taxon>Meloidogyne</taxon>
    </lineage>
</organism>
<evidence type="ECO:0000313" key="1">
    <source>
        <dbReference type="EMBL" id="CAK5016012.1"/>
    </source>
</evidence>